<protein>
    <recommendedName>
        <fullName evidence="1">BTB domain-containing protein</fullName>
    </recommendedName>
</protein>
<comment type="caution">
    <text evidence="2">The sequence shown here is derived from an EMBL/GenBank/DDBJ whole genome shotgun (WGS) entry which is preliminary data.</text>
</comment>
<dbReference type="InterPro" id="IPR000210">
    <property type="entry name" value="BTB/POZ_dom"/>
</dbReference>
<name>A0A2G5UR13_9PELO</name>
<dbReference type="SUPFAM" id="SSF54695">
    <property type="entry name" value="POZ domain"/>
    <property type="match status" value="1"/>
</dbReference>
<dbReference type="CDD" id="cd00121">
    <property type="entry name" value="MATH"/>
    <property type="match status" value="1"/>
</dbReference>
<dbReference type="OrthoDB" id="45365at2759"/>
<dbReference type="InterPro" id="IPR011333">
    <property type="entry name" value="SKP1/BTB/POZ_sf"/>
</dbReference>
<dbReference type="InterPro" id="IPR002083">
    <property type="entry name" value="MATH/TRAF_dom"/>
</dbReference>
<evidence type="ECO:0000313" key="3">
    <source>
        <dbReference type="Proteomes" id="UP000230233"/>
    </source>
</evidence>
<dbReference type="SMART" id="SM00061">
    <property type="entry name" value="MATH"/>
    <property type="match status" value="1"/>
</dbReference>
<dbReference type="InterPro" id="IPR008974">
    <property type="entry name" value="TRAF-like"/>
</dbReference>
<dbReference type="SUPFAM" id="SSF49599">
    <property type="entry name" value="TRAF domain-like"/>
    <property type="match status" value="1"/>
</dbReference>
<dbReference type="InterPro" id="IPR052664">
    <property type="entry name" value="BTB-MATH_domain_protein"/>
</dbReference>
<dbReference type="Pfam" id="PF00917">
    <property type="entry name" value="MATH"/>
    <property type="match status" value="1"/>
</dbReference>
<evidence type="ECO:0000259" key="1">
    <source>
        <dbReference type="PROSITE" id="PS50097"/>
    </source>
</evidence>
<sequence>MVPKEKEFVIRHVFPARSLKKVYGPIETRYNIPWFLRVREELNCHGFYLHCEEVENGKPGWFIDFDYEMKLVGKRKSFGTKGSDRFDENNCNNTICPLLWSKVKQYIVNDKLKVEWHVKINRMEGFDDPQGSGAAQDDSAVLVVAKEKFDVDKKFLADNCTYFNTLFFETSDAGGKPEFEIKDCKNSEDFQNFLKILKGEQEIDDKSINGVLELSTKFGSQSMLTKCEEFLMKKSKKSIQIKLNFAVEHKLNKLKKKCLSDIKTKKDLAEIATENANKLNASVWKELLKKAITIN</sequence>
<dbReference type="Pfam" id="PF00651">
    <property type="entry name" value="BTB"/>
    <property type="match status" value="1"/>
</dbReference>
<feature type="domain" description="BTB" evidence="1">
    <location>
        <begin position="138"/>
        <end position="197"/>
    </location>
</feature>
<dbReference type="Gene3D" id="2.60.210.10">
    <property type="entry name" value="Apoptosis, Tumor Necrosis Factor Receptor Associated Protein 2, Chain A"/>
    <property type="match status" value="1"/>
</dbReference>
<dbReference type="Gene3D" id="3.30.710.10">
    <property type="entry name" value="Potassium Channel Kv1.1, Chain A"/>
    <property type="match status" value="1"/>
</dbReference>
<dbReference type="PANTHER" id="PTHR22743:SF165">
    <property type="entry name" value="BTB AND MATH DOMAIN CONTAINING-RELATED"/>
    <property type="match status" value="1"/>
</dbReference>
<reference evidence="3" key="1">
    <citation type="submission" date="2017-10" db="EMBL/GenBank/DDBJ databases">
        <title>Rapid genome shrinkage in a self-fertile nematode reveals novel sperm competition proteins.</title>
        <authorList>
            <person name="Yin D."/>
            <person name="Schwarz E.M."/>
            <person name="Thomas C.G."/>
            <person name="Felde R.L."/>
            <person name="Korf I.F."/>
            <person name="Cutter A.D."/>
            <person name="Schartner C.M."/>
            <person name="Ralston E.J."/>
            <person name="Meyer B.J."/>
            <person name="Haag E.S."/>
        </authorList>
    </citation>
    <scope>NUCLEOTIDE SEQUENCE [LARGE SCALE GENOMIC DNA]</scope>
    <source>
        <strain evidence="3">JU1422</strain>
    </source>
</reference>
<dbReference type="Proteomes" id="UP000230233">
    <property type="component" value="Chromosome III"/>
</dbReference>
<dbReference type="PROSITE" id="PS50097">
    <property type="entry name" value="BTB"/>
    <property type="match status" value="1"/>
</dbReference>
<gene>
    <name evidence="2" type="primary">Cnig_chr_III.g9186</name>
    <name evidence="2" type="ORF">B9Z55_009186</name>
</gene>
<dbReference type="PANTHER" id="PTHR22743">
    <property type="entry name" value="MEPRIN/TRAF-LIKE MATH FAMILY-C.ELEGANS"/>
    <property type="match status" value="1"/>
</dbReference>
<dbReference type="SMART" id="SM00225">
    <property type="entry name" value="BTB"/>
    <property type="match status" value="1"/>
</dbReference>
<proteinExistence type="predicted"/>
<organism evidence="2 3">
    <name type="scientific">Caenorhabditis nigoni</name>
    <dbReference type="NCBI Taxonomy" id="1611254"/>
    <lineage>
        <taxon>Eukaryota</taxon>
        <taxon>Metazoa</taxon>
        <taxon>Ecdysozoa</taxon>
        <taxon>Nematoda</taxon>
        <taxon>Chromadorea</taxon>
        <taxon>Rhabditida</taxon>
        <taxon>Rhabditina</taxon>
        <taxon>Rhabditomorpha</taxon>
        <taxon>Rhabditoidea</taxon>
        <taxon>Rhabditidae</taxon>
        <taxon>Peloderinae</taxon>
        <taxon>Caenorhabditis</taxon>
    </lineage>
</organism>
<dbReference type="EMBL" id="PDUG01000003">
    <property type="protein sequence ID" value="PIC41950.1"/>
    <property type="molecule type" value="Genomic_DNA"/>
</dbReference>
<keyword evidence="3" id="KW-1185">Reference proteome</keyword>
<evidence type="ECO:0000313" key="2">
    <source>
        <dbReference type="EMBL" id="PIC41950.1"/>
    </source>
</evidence>
<accession>A0A2G5UR13</accession>
<dbReference type="AlphaFoldDB" id="A0A2G5UR13"/>